<dbReference type="InterPro" id="IPR013325">
    <property type="entry name" value="RNA_pol_sigma_r2"/>
</dbReference>
<keyword evidence="7" id="KW-0548">Nucleotidyltransferase</keyword>
<dbReference type="AlphaFoldDB" id="A0A7T0C1A5"/>
<dbReference type="GO" id="GO:0003899">
    <property type="term" value="F:DNA-directed RNA polymerase activity"/>
    <property type="evidence" value="ECO:0007669"/>
    <property type="project" value="UniProtKB-EC"/>
</dbReference>
<dbReference type="InterPro" id="IPR013249">
    <property type="entry name" value="RNA_pol_sigma70_r4_t2"/>
</dbReference>
<keyword evidence="3" id="KW-0731">Sigma factor</keyword>
<evidence type="ECO:0000259" key="5">
    <source>
        <dbReference type="Pfam" id="PF04542"/>
    </source>
</evidence>
<organism evidence="7 8">
    <name type="scientific">Candidatus Nitrohelix vancouverensis</name>
    <dbReference type="NCBI Taxonomy" id="2705534"/>
    <lineage>
        <taxon>Bacteria</taxon>
        <taxon>Pseudomonadati</taxon>
        <taxon>Nitrospinota/Tectimicrobiota group</taxon>
        <taxon>Nitrospinota</taxon>
        <taxon>Nitrospinia</taxon>
        <taxon>Nitrospinales</taxon>
        <taxon>Nitrospinaceae</taxon>
        <taxon>Candidatus Nitrohelix</taxon>
    </lineage>
</organism>
<dbReference type="PANTHER" id="PTHR43133">
    <property type="entry name" value="RNA POLYMERASE ECF-TYPE SIGMA FACTO"/>
    <property type="match status" value="1"/>
</dbReference>
<dbReference type="SUPFAM" id="SSF88659">
    <property type="entry name" value="Sigma3 and sigma4 domains of RNA polymerase sigma factors"/>
    <property type="match status" value="1"/>
</dbReference>
<dbReference type="GO" id="GO:0016987">
    <property type="term" value="F:sigma factor activity"/>
    <property type="evidence" value="ECO:0007669"/>
    <property type="project" value="UniProtKB-KW"/>
</dbReference>
<gene>
    <name evidence="7" type="ORF">G3M78_04575</name>
</gene>
<proteinExistence type="inferred from homology"/>
<dbReference type="EC" id="2.7.7.6" evidence="7"/>
<feature type="domain" description="RNA polymerase sigma-70 region 2" evidence="5">
    <location>
        <begin position="5"/>
        <end position="69"/>
    </location>
</feature>
<protein>
    <submittedName>
        <fullName evidence="7">RNA polymerase sigma factor</fullName>
        <ecNumber evidence="7">2.7.7.6</ecNumber>
    </submittedName>
</protein>
<dbReference type="NCBIfam" id="NF006550">
    <property type="entry name" value="PRK09047.1"/>
    <property type="match status" value="1"/>
</dbReference>
<name>A0A7T0C1A5_9BACT</name>
<feature type="domain" description="RNA polymerase sigma factor 70 region 4 type 2" evidence="6">
    <location>
        <begin position="113"/>
        <end position="165"/>
    </location>
</feature>
<dbReference type="InterPro" id="IPR014284">
    <property type="entry name" value="RNA_pol_sigma-70_dom"/>
</dbReference>
<keyword evidence="2" id="KW-0805">Transcription regulation</keyword>
<sequence length="173" mass="19785">MEQFLASVERRAFRIAEIATGNSEEALDIVQDAMIALARRYAEKSEQEWRPLFFTILQNGIRDWHRRAKVRNGIISLFSGWKRETASEDPIAQYADPEARDPGDALMGAASVEAVHHALRQLPLRQQQVFLLRAWEELSIAETARAMKISEGSVKTHYSRATEKLRSLLKDHQ</sequence>
<dbReference type="EMBL" id="CP048620">
    <property type="protein sequence ID" value="QPJ64703.1"/>
    <property type="molecule type" value="Genomic_DNA"/>
</dbReference>
<dbReference type="NCBIfam" id="TIGR02937">
    <property type="entry name" value="sigma70-ECF"/>
    <property type="match status" value="1"/>
</dbReference>
<evidence type="ECO:0000259" key="6">
    <source>
        <dbReference type="Pfam" id="PF08281"/>
    </source>
</evidence>
<dbReference type="InterPro" id="IPR036388">
    <property type="entry name" value="WH-like_DNA-bd_sf"/>
</dbReference>
<dbReference type="InterPro" id="IPR007627">
    <property type="entry name" value="RNA_pol_sigma70_r2"/>
</dbReference>
<dbReference type="Gene3D" id="1.10.1740.10">
    <property type="match status" value="1"/>
</dbReference>
<dbReference type="Proteomes" id="UP000594464">
    <property type="component" value="Chromosome"/>
</dbReference>
<dbReference type="SUPFAM" id="SSF88946">
    <property type="entry name" value="Sigma2 domain of RNA polymerase sigma factors"/>
    <property type="match status" value="1"/>
</dbReference>
<dbReference type="InterPro" id="IPR039425">
    <property type="entry name" value="RNA_pol_sigma-70-like"/>
</dbReference>
<dbReference type="Pfam" id="PF08281">
    <property type="entry name" value="Sigma70_r4_2"/>
    <property type="match status" value="1"/>
</dbReference>
<dbReference type="CDD" id="cd06171">
    <property type="entry name" value="Sigma70_r4"/>
    <property type="match status" value="1"/>
</dbReference>
<evidence type="ECO:0000256" key="1">
    <source>
        <dbReference type="ARBA" id="ARBA00010641"/>
    </source>
</evidence>
<dbReference type="InterPro" id="IPR013324">
    <property type="entry name" value="RNA_pol_sigma_r3/r4-like"/>
</dbReference>
<dbReference type="KEGG" id="nva:G3M78_04575"/>
<dbReference type="Gene3D" id="1.10.10.10">
    <property type="entry name" value="Winged helix-like DNA-binding domain superfamily/Winged helix DNA-binding domain"/>
    <property type="match status" value="1"/>
</dbReference>
<reference evidence="8" key="1">
    <citation type="submission" date="2020-02" db="EMBL/GenBank/DDBJ databases">
        <title>Genomic and physiological characterization of two novel Nitrospinaceae genera.</title>
        <authorList>
            <person name="Mueller A.J."/>
            <person name="Jung M.-Y."/>
            <person name="Strachan C.R."/>
            <person name="Herbold C.W."/>
            <person name="Kirkegaard R.H."/>
            <person name="Daims H."/>
        </authorList>
    </citation>
    <scope>NUCLEOTIDE SEQUENCE [LARGE SCALE GENOMIC DNA]</scope>
</reference>
<accession>A0A7T0C1A5</accession>
<dbReference type="PANTHER" id="PTHR43133:SF64">
    <property type="entry name" value="ECF SIGMA FACTOR"/>
    <property type="match status" value="1"/>
</dbReference>
<evidence type="ECO:0000313" key="7">
    <source>
        <dbReference type="EMBL" id="QPJ64703.1"/>
    </source>
</evidence>
<evidence type="ECO:0000256" key="2">
    <source>
        <dbReference type="ARBA" id="ARBA00023015"/>
    </source>
</evidence>
<dbReference type="GO" id="GO:0003677">
    <property type="term" value="F:DNA binding"/>
    <property type="evidence" value="ECO:0007669"/>
    <property type="project" value="InterPro"/>
</dbReference>
<evidence type="ECO:0000256" key="3">
    <source>
        <dbReference type="ARBA" id="ARBA00023082"/>
    </source>
</evidence>
<dbReference type="GO" id="GO:0006352">
    <property type="term" value="P:DNA-templated transcription initiation"/>
    <property type="evidence" value="ECO:0007669"/>
    <property type="project" value="InterPro"/>
</dbReference>
<keyword evidence="4" id="KW-0804">Transcription</keyword>
<evidence type="ECO:0000313" key="8">
    <source>
        <dbReference type="Proteomes" id="UP000594464"/>
    </source>
</evidence>
<dbReference type="Pfam" id="PF04542">
    <property type="entry name" value="Sigma70_r2"/>
    <property type="match status" value="1"/>
</dbReference>
<comment type="similarity">
    <text evidence="1">Belongs to the sigma-70 factor family. ECF subfamily.</text>
</comment>
<evidence type="ECO:0000256" key="4">
    <source>
        <dbReference type="ARBA" id="ARBA00023163"/>
    </source>
</evidence>
<keyword evidence="7" id="KW-0808">Transferase</keyword>